<evidence type="ECO:0000313" key="1">
    <source>
        <dbReference type="EMBL" id="NML93485.1"/>
    </source>
</evidence>
<dbReference type="Gene3D" id="3.90.1010.10">
    <property type="match status" value="1"/>
</dbReference>
<dbReference type="AlphaFoldDB" id="A0A7Y0G905"/>
<accession>A0A7Y0G905</accession>
<dbReference type="EMBL" id="JABBGM010000002">
    <property type="protein sequence ID" value="NML93485.1"/>
    <property type="molecule type" value="Genomic_DNA"/>
</dbReference>
<keyword evidence="2" id="KW-1185">Reference proteome</keyword>
<protein>
    <submittedName>
        <fullName evidence="1">Iron-sulfur cluster assembly scaffold protein</fullName>
    </submittedName>
</protein>
<name>A0A7Y0G905_9SPHN</name>
<gene>
    <name evidence="1" type="ORF">HHL27_07380</name>
</gene>
<dbReference type="SUPFAM" id="SSF82649">
    <property type="entry name" value="SufE/NifU"/>
    <property type="match status" value="1"/>
</dbReference>
<proteinExistence type="predicted"/>
<dbReference type="Proteomes" id="UP000583556">
    <property type="component" value="Unassembled WGS sequence"/>
</dbReference>
<reference evidence="1 2" key="1">
    <citation type="submission" date="2020-04" db="EMBL/GenBank/DDBJ databases">
        <title>Novosphingobium sp. TW-4 isolated from soil.</title>
        <authorList>
            <person name="Dahal R.H."/>
            <person name="Chaudhary D.K."/>
        </authorList>
    </citation>
    <scope>NUCLEOTIDE SEQUENCE [LARGE SCALE GENOMIC DNA]</scope>
    <source>
        <strain evidence="1 2">TW-4</strain>
    </source>
</reference>
<evidence type="ECO:0000313" key="2">
    <source>
        <dbReference type="Proteomes" id="UP000583556"/>
    </source>
</evidence>
<sequence>MLAAATGLATYPWDEALPLRGEARSRSCGSSLAMALAVDGEGRIVRVGLRPHACAVGQAAANVFAAAAAGRNAEEIAAARSAIAAWLAGDGPLPDWPGFELIEPAQAYPGRHGAIVLAWDAALDALSLYHP</sequence>
<comment type="caution">
    <text evidence="1">The sequence shown here is derived from an EMBL/GenBank/DDBJ whole genome shotgun (WGS) entry which is preliminary data.</text>
</comment>
<organism evidence="1 2">
    <name type="scientific">Novosphingobium olei</name>
    <dbReference type="NCBI Taxonomy" id="2728851"/>
    <lineage>
        <taxon>Bacteria</taxon>
        <taxon>Pseudomonadati</taxon>
        <taxon>Pseudomonadota</taxon>
        <taxon>Alphaproteobacteria</taxon>
        <taxon>Sphingomonadales</taxon>
        <taxon>Sphingomonadaceae</taxon>
        <taxon>Novosphingobium</taxon>
    </lineage>
</organism>